<keyword evidence="16 19" id="KW-0472">Membrane</keyword>
<dbReference type="GO" id="GO:0003724">
    <property type="term" value="F:RNA helicase activity"/>
    <property type="evidence" value="ECO:0007669"/>
    <property type="project" value="UniProtKB-EC"/>
</dbReference>
<evidence type="ECO:0000256" key="4">
    <source>
        <dbReference type="ARBA" id="ARBA00022448"/>
    </source>
</evidence>
<keyword evidence="6" id="KW-0934">Plastid</keyword>
<evidence type="ECO:0000256" key="11">
    <source>
        <dbReference type="ARBA" id="ARBA00022840"/>
    </source>
</evidence>
<evidence type="ECO:0000256" key="9">
    <source>
        <dbReference type="ARBA" id="ARBA00022801"/>
    </source>
</evidence>
<feature type="region of interest" description="Disordered" evidence="18">
    <location>
        <begin position="237"/>
        <end position="280"/>
    </location>
</feature>
<gene>
    <name evidence="23" type="ORF">Tdes44962_MAKER05189</name>
</gene>
<dbReference type="PROSITE" id="PS50939">
    <property type="entry name" value="CYTOCHROME_B561"/>
    <property type="match status" value="1"/>
</dbReference>
<dbReference type="InterPro" id="IPR027417">
    <property type="entry name" value="P-loop_NTPase"/>
</dbReference>
<evidence type="ECO:0000256" key="16">
    <source>
        <dbReference type="ARBA" id="ARBA00023136"/>
    </source>
</evidence>
<feature type="domain" description="Helicase ATP-binding" evidence="21">
    <location>
        <begin position="669"/>
        <end position="840"/>
    </location>
</feature>
<feature type="region of interest" description="Disordered" evidence="18">
    <location>
        <begin position="1"/>
        <end position="64"/>
    </location>
</feature>
<keyword evidence="5" id="KW-0150">Chloroplast</keyword>
<evidence type="ECO:0000256" key="12">
    <source>
        <dbReference type="ARBA" id="ARBA00022884"/>
    </source>
</evidence>
<dbReference type="CDD" id="cd17917">
    <property type="entry name" value="DEXHc_RHA-like"/>
    <property type="match status" value="1"/>
</dbReference>
<evidence type="ECO:0000256" key="5">
    <source>
        <dbReference type="ARBA" id="ARBA00022528"/>
    </source>
</evidence>
<feature type="transmembrane region" description="Helical" evidence="19">
    <location>
        <begin position="1639"/>
        <end position="1657"/>
    </location>
</feature>
<dbReference type="InterPro" id="IPR006593">
    <property type="entry name" value="Cyt_b561/ferric_Rdtase_TM"/>
</dbReference>
<protein>
    <recommendedName>
        <fullName evidence="3">RNA helicase</fullName>
        <ecNumber evidence="3">3.6.4.13</ecNumber>
    </recommendedName>
</protein>
<dbReference type="InterPro" id="IPR001650">
    <property type="entry name" value="Helicase_C-like"/>
</dbReference>
<keyword evidence="24" id="KW-1185">Reference proteome</keyword>
<evidence type="ECO:0000256" key="17">
    <source>
        <dbReference type="ARBA" id="ARBA00047984"/>
    </source>
</evidence>
<evidence type="ECO:0000256" key="1">
    <source>
        <dbReference type="ARBA" id="ARBA00004229"/>
    </source>
</evidence>
<evidence type="ECO:0000256" key="19">
    <source>
        <dbReference type="SAM" id="Phobius"/>
    </source>
</evidence>
<keyword evidence="11" id="KW-0067">ATP-binding</keyword>
<dbReference type="CDD" id="cd08761">
    <property type="entry name" value="Cyt_b561_CYB561D2_like"/>
    <property type="match status" value="1"/>
</dbReference>
<dbReference type="SMART" id="SM00487">
    <property type="entry name" value="DEXDc"/>
    <property type="match status" value="1"/>
</dbReference>
<feature type="region of interest" description="Disordered" evidence="18">
    <location>
        <begin position="865"/>
        <end position="888"/>
    </location>
</feature>
<dbReference type="EMBL" id="RIBY02002312">
    <property type="protein sequence ID" value="KAH9819789.1"/>
    <property type="molecule type" value="Genomic_DNA"/>
</dbReference>
<feature type="transmembrane region" description="Helical" evidence="19">
    <location>
        <begin position="1595"/>
        <end position="1619"/>
    </location>
</feature>
<feature type="transmembrane region" description="Helical" evidence="19">
    <location>
        <begin position="1364"/>
        <end position="1384"/>
    </location>
</feature>
<feature type="transmembrane region" description="Helical" evidence="19">
    <location>
        <begin position="1494"/>
        <end position="1517"/>
    </location>
</feature>
<evidence type="ECO:0000256" key="10">
    <source>
        <dbReference type="ARBA" id="ARBA00022806"/>
    </source>
</evidence>
<keyword evidence="13" id="KW-0809">Transit peptide</keyword>
<evidence type="ECO:0000259" key="20">
    <source>
        <dbReference type="PROSITE" id="PS50939"/>
    </source>
</evidence>
<keyword evidence="14" id="KW-0249">Electron transport</keyword>
<keyword evidence="15 19" id="KW-1133">Transmembrane helix</keyword>
<dbReference type="Pfam" id="PF00271">
    <property type="entry name" value="Helicase_C"/>
    <property type="match status" value="1"/>
</dbReference>
<dbReference type="FunFam" id="3.40.50.300:FF:000819">
    <property type="entry name" value="ATP dependent RNA helicase, putative"/>
    <property type="match status" value="1"/>
</dbReference>
<feature type="domain" description="Cytochrome b561" evidence="20">
    <location>
        <begin position="1492"/>
        <end position="1690"/>
    </location>
</feature>
<dbReference type="OrthoDB" id="5600252at2759"/>
<dbReference type="GO" id="GO:0003723">
    <property type="term" value="F:RNA binding"/>
    <property type="evidence" value="ECO:0007669"/>
    <property type="project" value="UniProtKB-KW"/>
</dbReference>
<dbReference type="GO" id="GO:0005524">
    <property type="term" value="F:ATP binding"/>
    <property type="evidence" value="ECO:0007669"/>
    <property type="project" value="UniProtKB-KW"/>
</dbReference>
<dbReference type="SMART" id="SM00490">
    <property type="entry name" value="HELICc"/>
    <property type="match status" value="1"/>
</dbReference>
<dbReference type="Gene3D" id="1.20.120.1770">
    <property type="match status" value="1"/>
</dbReference>
<dbReference type="EC" id="3.6.4.13" evidence="3"/>
<feature type="domain" description="Helicase C-terminal" evidence="22">
    <location>
        <begin position="925"/>
        <end position="1090"/>
    </location>
</feature>
<dbReference type="CDD" id="cd18791">
    <property type="entry name" value="SF2_C_RHA"/>
    <property type="match status" value="1"/>
</dbReference>
<evidence type="ECO:0000256" key="15">
    <source>
        <dbReference type="ARBA" id="ARBA00022989"/>
    </source>
</evidence>
<organism evidence="23 24">
    <name type="scientific">Teratosphaeria destructans</name>
    <dbReference type="NCBI Taxonomy" id="418781"/>
    <lineage>
        <taxon>Eukaryota</taxon>
        <taxon>Fungi</taxon>
        <taxon>Dikarya</taxon>
        <taxon>Ascomycota</taxon>
        <taxon>Pezizomycotina</taxon>
        <taxon>Dothideomycetes</taxon>
        <taxon>Dothideomycetidae</taxon>
        <taxon>Mycosphaerellales</taxon>
        <taxon>Teratosphaeriaceae</taxon>
        <taxon>Teratosphaeria</taxon>
    </lineage>
</organism>
<evidence type="ECO:0000256" key="18">
    <source>
        <dbReference type="SAM" id="MobiDB-lite"/>
    </source>
</evidence>
<dbReference type="SMART" id="SM00665">
    <property type="entry name" value="B561"/>
    <property type="match status" value="1"/>
</dbReference>
<feature type="transmembrane region" description="Helical" evidence="19">
    <location>
        <begin position="1669"/>
        <end position="1689"/>
    </location>
</feature>
<evidence type="ECO:0000259" key="22">
    <source>
        <dbReference type="PROSITE" id="PS51194"/>
    </source>
</evidence>
<evidence type="ECO:0000313" key="24">
    <source>
        <dbReference type="Proteomes" id="UP001138500"/>
    </source>
</evidence>
<proteinExistence type="predicted"/>
<dbReference type="Proteomes" id="UP001138500">
    <property type="component" value="Unassembled WGS sequence"/>
</dbReference>
<evidence type="ECO:0000256" key="3">
    <source>
        <dbReference type="ARBA" id="ARBA00012552"/>
    </source>
</evidence>
<dbReference type="SMART" id="SM00847">
    <property type="entry name" value="HA2"/>
    <property type="match status" value="1"/>
</dbReference>
<evidence type="ECO:0000256" key="13">
    <source>
        <dbReference type="ARBA" id="ARBA00022946"/>
    </source>
</evidence>
<comment type="subcellular location">
    <subcellularLocation>
        <location evidence="2">Membrane</location>
    </subcellularLocation>
    <subcellularLocation>
        <location evidence="1">Plastid</location>
        <location evidence="1">Chloroplast</location>
    </subcellularLocation>
</comment>
<dbReference type="PROSITE" id="PS51192">
    <property type="entry name" value="HELICASE_ATP_BIND_1"/>
    <property type="match status" value="1"/>
</dbReference>
<evidence type="ECO:0000259" key="21">
    <source>
        <dbReference type="PROSITE" id="PS51192"/>
    </source>
</evidence>
<feature type="transmembrane region" description="Helical" evidence="19">
    <location>
        <begin position="1558"/>
        <end position="1580"/>
    </location>
</feature>
<dbReference type="Pfam" id="PF00270">
    <property type="entry name" value="DEAD"/>
    <property type="match status" value="1"/>
</dbReference>
<feature type="transmembrane region" description="Helical" evidence="19">
    <location>
        <begin position="1523"/>
        <end position="1546"/>
    </location>
</feature>
<reference evidence="23 24" key="2">
    <citation type="journal article" date="2021" name="Curr. Genet.">
        <title>Genetic response to nitrogen starvation in the aggressive Eucalyptus foliar pathogen Teratosphaeria destructans.</title>
        <authorList>
            <person name="Havenga M."/>
            <person name="Wingfield B.D."/>
            <person name="Wingfield M.J."/>
            <person name="Dreyer L.L."/>
            <person name="Roets F."/>
            <person name="Aylward J."/>
        </authorList>
    </citation>
    <scope>NUCLEOTIDE SEQUENCE [LARGE SCALE GENOMIC DNA]</scope>
    <source>
        <strain evidence="23">CMW44962</strain>
    </source>
</reference>
<reference evidence="23 24" key="1">
    <citation type="journal article" date="2018" name="IMA Fungus">
        <title>IMA Genome-F 10: Nine draft genome sequences of Claviceps purpurea s.lat., including C. arundinis, C. humidiphila, and C. cf. spartinae, pseudomolecules for the pitch canker pathogen Fusarium circinatum, draft genome of Davidsoniella eucalypti, Grosmannia galeiformis, Quambalaria eucalypti, and Teratosphaeria destructans.</title>
        <authorList>
            <person name="Wingfield B.D."/>
            <person name="Liu M."/>
            <person name="Nguyen H.D."/>
            <person name="Lane F.A."/>
            <person name="Morgan S.W."/>
            <person name="De Vos L."/>
            <person name="Wilken P.M."/>
            <person name="Duong T.A."/>
            <person name="Aylward J."/>
            <person name="Coetzee M.P."/>
            <person name="Dadej K."/>
            <person name="De Beer Z.W."/>
            <person name="Findlay W."/>
            <person name="Havenga M."/>
            <person name="Kolarik M."/>
            <person name="Menzies J.G."/>
            <person name="Naidoo K."/>
            <person name="Pochopski O."/>
            <person name="Shoukouhi P."/>
            <person name="Santana Q.C."/>
            <person name="Seifert K.A."/>
            <person name="Soal N."/>
            <person name="Steenkamp E.T."/>
            <person name="Tatham C.T."/>
            <person name="van der Nest M.A."/>
            <person name="Wingfield M.J."/>
        </authorList>
    </citation>
    <scope>NUCLEOTIDE SEQUENCE [LARGE SCALE GENOMIC DNA]</scope>
    <source>
        <strain evidence="23">CMW44962</strain>
    </source>
</reference>
<dbReference type="PROSITE" id="PS51194">
    <property type="entry name" value="HELICASE_CTER"/>
    <property type="match status" value="1"/>
</dbReference>
<feature type="compositionally biased region" description="Polar residues" evidence="18">
    <location>
        <begin position="38"/>
        <end position="54"/>
    </location>
</feature>
<feature type="compositionally biased region" description="Basic residues" evidence="18">
    <location>
        <begin position="1"/>
        <end position="11"/>
    </location>
</feature>
<sequence length="1698" mass="188194">MAGGSKKKKTKPVANPARGFATTSLRSKAKTAVETSEDVNSSVASVAATPNTVSAPDAPEPAINRKPAASATRELHELNAEELEAQLEASELQQFIEQNAAKVRKESSRHATRLETDKRLLRGQADYLSVKDWLPEELMQQILEFTLAEYDSEQSSSKAPVGDDLLAKVWTLRCCLFDLGVPLDRVSDVLGWLVSHPPLQDGSSLWGLSDALDWLSLHCTPADLSDYDYQRPKTVLPEDSFQDDLPSQQQQPTAAPRARGLPADAPSTGDQDPVSDLEDDVEPDELLSIYLRTKARLFEIEPNSADVQRVKRGRNAASQGPQTTMGKKLQQKLQKIESDMLFDLPQAEAQWTEKRIVLTREAAERKRLQLSDSGFEKSRNKVKSDARTSGVLDEAEKLGQALLKESEDDDSEMLGGMFDALPGVQESNDTSSRDSSTDVIVRDFGRMTGMNPKRVLEEACKARDSGVKLSYKLVSPTTYASRHLLTISWSKDQDLLEPSYVTSVDIKSRSRGTVFTALKEATPDPAQSEAYIATVALFVVFSGSPKEEKAHMRLPPTFRNLWDELSSMKQEYTGAADRDTAKQLRQLIEQHIKQDTSDDEDEVVFRAGSRHRSTVASGVTTPSEPVRTEGDFSQELQDLWSRKASTPHYQKMMLARIKLPIFHYKPAILEAIERSQVVVLVSETGSGKSTQLPAYILEHELSHGRQCKVYCTEPRRISAISLAQRVSEELGEQKNAVGTMHSLVGYAIRLESQTSASTRLVYATTGIVLRMLENANGLGDITHLVIDEVHERSIDTDFLLIILRSLLQRRPDLKVILMSATVNAQRFSSYLDGAPIIDVPGRTFPVKAAFLEDAIELTGHTNEDASQAAVDDDADGVEQDEDAKAKGGQLTGYSKRTLNTLANYDEYRIDYSLIVKLIQRLAFHADYQRYSSATLVFLPGIGEIKRLHEILTSQPAFQKGWKVHALHSTFSSEDQQAAFEVPTKGVRKIVLATNIAETGITIPDVTCVIDTGKHKEMRFDEKRQMSRLILSFVAKANAKQRRGRAGRVQEGLCFHLFTKYRHDELMAENQTPEMLRLSLQDLVMRVKICKLGGIENALSQALDPPSTRNIRRAVDALIEVDALTPHEELTPLGQQLAKLPLDAQLGKLILLGSQFGCLDATLTVAATLTSKTPFLNPMHAKKQADTVRLGYKRADSDLLTVYNAYCTWRKVCTTPGISEYQFCDKNFLSAQNLANIEDLKGQLLTSLVDAGFVSLGPDEKAALARVRPGSRQRNFIVLPERYCRNDNDDAVIQSVVAWSFYPKIVKQEGKGWRNIANNQTLALHPTSVNKMSLSSDVRLLSFYSIMQSNSRFTNTQETTATPEMALVLLAGDAAFHMYAGVIIIDGNRLRYKVKDWRTMIALKMLRTKLKEVLARLYRLPGKELTGKHALWMDLLMKMFEKQRKASPTDHPIIPQAQADMAGREHERAASGEGEPLLGGPGDAVQQQKPLYHNFVIGTGVVAQAGAWILAAIVWGAVLSNDLMLFSAHPLLNSAALLFFIQGTLVLQPTATAKQKKQGTYVHAALNDVAFLAALAGLIIIEYNKFDHNGVHFESAHAILGLITYILVVIQLIVGITQYFTPRLYGSVDNAKSLYKYHRLSGYVILLLMLATVCAATQTTFNVKVLQIQLWAVVVASLIVVLGIGARIRLNKFGYLAGK</sequence>
<dbReference type="SUPFAM" id="SSF52540">
    <property type="entry name" value="P-loop containing nucleoside triphosphate hydrolases"/>
    <property type="match status" value="1"/>
</dbReference>
<dbReference type="FunFam" id="3.40.50.300:FF:000500">
    <property type="entry name" value="ATP-dependent RNA helicase DHX29"/>
    <property type="match status" value="1"/>
</dbReference>
<keyword evidence="7 19" id="KW-0812">Transmembrane</keyword>
<dbReference type="GO" id="GO:0016020">
    <property type="term" value="C:membrane"/>
    <property type="evidence" value="ECO:0007669"/>
    <property type="project" value="UniProtKB-SubCell"/>
</dbReference>
<feature type="compositionally biased region" description="Acidic residues" evidence="18">
    <location>
        <begin position="870"/>
        <end position="881"/>
    </location>
</feature>
<evidence type="ECO:0000256" key="6">
    <source>
        <dbReference type="ARBA" id="ARBA00022640"/>
    </source>
</evidence>
<dbReference type="InterPro" id="IPR014001">
    <property type="entry name" value="Helicase_ATP-bd"/>
</dbReference>
<dbReference type="Gene3D" id="1.20.120.1080">
    <property type="match status" value="1"/>
</dbReference>
<dbReference type="Gene3D" id="3.40.50.300">
    <property type="entry name" value="P-loop containing nucleotide triphosphate hydrolases"/>
    <property type="match status" value="2"/>
</dbReference>
<evidence type="ECO:0000313" key="23">
    <source>
        <dbReference type="EMBL" id="KAH9819789.1"/>
    </source>
</evidence>
<dbReference type="Pfam" id="PF21010">
    <property type="entry name" value="HA2_C"/>
    <property type="match status" value="1"/>
</dbReference>
<comment type="caution">
    <text evidence="23">The sequence shown here is derived from an EMBL/GenBank/DDBJ whole genome shotgun (WGS) entry which is preliminary data.</text>
</comment>
<evidence type="ECO:0000256" key="7">
    <source>
        <dbReference type="ARBA" id="ARBA00022692"/>
    </source>
</evidence>
<accession>A0A9W7SKI5</accession>
<keyword evidence="8" id="KW-0547">Nucleotide-binding</keyword>
<keyword evidence="12" id="KW-0694">RNA-binding</keyword>
<comment type="catalytic activity">
    <reaction evidence="17">
        <text>ATP + H2O = ADP + phosphate + H(+)</text>
        <dbReference type="Rhea" id="RHEA:13065"/>
        <dbReference type="ChEBI" id="CHEBI:15377"/>
        <dbReference type="ChEBI" id="CHEBI:15378"/>
        <dbReference type="ChEBI" id="CHEBI:30616"/>
        <dbReference type="ChEBI" id="CHEBI:43474"/>
        <dbReference type="ChEBI" id="CHEBI:456216"/>
        <dbReference type="EC" id="3.6.4.13"/>
    </reaction>
</comment>
<evidence type="ECO:0000256" key="14">
    <source>
        <dbReference type="ARBA" id="ARBA00022982"/>
    </source>
</evidence>
<dbReference type="PANTHER" id="PTHR18934">
    <property type="entry name" value="ATP-DEPENDENT RNA HELICASE"/>
    <property type="match status" value="1"/>
</dbReference>
<dbReference type="GO" id="GO:0016787">
    <property type="term" value="F:hydrolase activity"/>
    <property type="evidence" value="ECO:0007669"/>
    <property type="project" value="UniProtKB-KW"/>
</dbReference>
<evidence type="ECO:0000256" key="2">
    <source>
        <dbReference type="ARBA" id="ARBA00004370"/>
    </source>
</evidence>
<keyword evidence="9" id="KW-0378">Hydrolase</keyword>
<keyword evidence="10" id="KW-0347">Helicase</keyword>
<dbReference type="FunFam" id="1.20.120.1080:FF:000002">
    <property type="entry name" value="Putative ATP-dependent RNA helicase DHX36"/>
    <property type="match status" value="1"/>
</dbReference>
<dbReference type="Pfam" id="PF07717">
    <property type="entry name" value="OB_NTP_bind"/>
    <property type="match status" value="1"/>
</dbReference>
<keyword evidence="4" id="KW-0813">Transport</keyword>
<name>A0A9W7SKI5_9PEZI</name>
<dbReference type="InterPro" id="IPR011709">
    <property type="entry name" value="DEAD-box_helicase_OB_fold"/>
</dbReference>
<dbReference type="InterPro" id="IPR011545">
    <property type="entry name" value="DEAD/DEAH_box_helicase_dom"/>
</dbReference>
<dbReference type="Pfam" id="PF03188">
    <property type="entry name" value="Cytochrom_B561"/>
    <property type="match status" value="1"/>
</dbReference>
<dbReference type="PANTHER" id="PTHR18934:SF145">
    <property type="entry name" value="ATP-DEPENDENT RNA HELICASE DHX57-RELATED"/>
    <property type="match status" value="1"/>
</dbReference>
<dbReference type="InterPro" id="IPR007502">
    <property type="entry name" value="Helicase-assoc_dom"/>
</dbReference>
<evidence type="ECO:0000256" key="8">
    <source>
        <dbReference type="ARBA" id="ARBA00022741"/>
    </source>
</evidence>